<proteinExistence type="predicted"/>
<feature type="signal peptide" evidence="1">
    <location>
        <begin position="1"/>
        <end position="15"/>
    </location>
</feature>
<evidence type="ECO:0000313" key="3">
    <source>
        <dbReference type="Proteomes" id="UP000053611"/>
    </source>
</evidence>
<protein>
    <recommendedName>
        <fullName evidence="4">Granulins domain-containing protein</fullName>
    </recommendedName>
</protein>
<evidence type="ECO:0000313" key="2">
    <source>
        <dbReference type="EMBL" id="KLT43016.1"/>
    </source>
</evidence>
<evidence type="ECO:0008006" key="4">
    <source>
        <dbReference type="Google" id="ProtNLM"/>
    </source>
</evidence>
<accession>A0A0J0XPI0</accession>
<feature type="chain" id="PRO_5012475230" description="Granulins domain-containing protein" evidence="1">
    <location>
        <begin position="16"/>
        <end position="105"/>
    </location>
</feature>
<gene>
    <name evidence="2" type="ORF">CC85DRAFT_301800</name>
</gene>
<evidence type="ECO:0000256" key="1">
    <source>
        <dbReference type="SAM" id="SignalP"/>
    </source>
</evidence>
<sequence>MKLVLLLTAFTLAVATPVPEDLDVRAPDADADTSIPSSQWHVRPVPGKCSPIYCIRAPCLSSCCPNQKQYCPWGFSCYGSPPKCCPPGWWCDAPNGPINCRVNQC</sequence>
<dbReference type="RefSeq" id="XP_018279507.1">
    <property type="nucleotide sequence ID" value="XM_018425327.1"/>
</dbReference>
<organism evidence="2 3">
    <name type="scientific">Cutaneotrichosporon oleaginosum</name>
    <dbReference type="NCBI Taxonomy" id="879819"/>
    <lineage>
        <taxon>Eukaryota</taxon>
        <taxon>Fungi</taxon>
        <taxon>Dikarya</taxon>
        <taxon>Basidiomycota</taxon>
        <taxon>Agaricomycotina</taxon>
        <taxon>Tremellomycetes</taxon>
        <taxon>Trichosporonales</taxon>
        <taxon>Trichosporonaceae</taxon>
        <taxon>Cutaneotrichosporon</taxon>
    </lineage>
</organism>
<reference evidence="2 3" key="1">
    <citation type="submission" date="2015-03" db="EMBL/GenBank/DDBJ databases">
        <title>Genomics and transcriptomics of the oil-accumulating basidiomycete yeast T. oleaginosus allow insights into substrate utilization and the diverse evolutionary trajectories of mating systems in fungi.</title>
        <authorList>
            <consortium name="DOE Joint Genome Institute"/>
            <person name="Kourist R."/>
            <person name="Kracht O."/>
            <person name="Bracharz F."/>
            <person name="Lipzen A."/>
            <person name="Nolan M."/>
            <person name="Ohm R."/>
            <person name="Grigoriev I."/>
            <person name="Sun S."/>
            <person name="Heitman J."/>
            <person name="Bruck T."/>
            <person name="Nowrousian M."/>
        </authorList>
    </citation>
    <scope>NUCLEOTIDE SEQUENCE [LARGE SCALE GENOMIC DNA]</scope>
    <source>
        <strain evidence="2 3">IBC0246</strain>
    </source>
</reference>
<dbReference type="Proteomes" id="UP000053611">
    <property type="component" value="Unassembled WGS sequence"/>
</dbReference>
<dbReference type="AlphaFoldDB" id="A0A0J0XPI0"/>
<dbReference type="GeneID" id="28985930"/>
<keyword evidence="1" id="KW-0732">Signal</keyword>
<keyword evidence="3" id="KW-1185">Reference proteome</keyword>
<dbReference type="EMBL" id="KQ087199">
    <property type="protein sequence ID" value="KLT43016.1"/>
    <property type="molecule type" value="Genomic_DNA"/>
</dbReference>
<name>A0A0J0XPI0_9TREE</name>